<accession>A0AAJ0MKG9</accession>
<evidence type="ECO:0000256" key="2">
    <source>
        <dbReference type="ARBA" id="ARBA00022771"/>
    </source>
</evidence>
<evidence type="ECO:0000256" key="3">
    <source>
        <dbReference type="ARBA" id="ARBA00022833"/>
    </source>
</evidence>
<reference evidence="6" key="1">
    <citation type="journal article" date="2023" name="Mol. Phylogenet. Evol.">
        <title>Genome-scale phylogeny and comparative genomics of the fungal order Sordariales.</title>
        <authorList>
            <person name="Hensen N."/>
            <person name="Bonometti L."/>
            <person name="Westerberg I."/>
            <person name="Brannstrom I.O."/>
            <person name="Guillou S."/>
            <person name="Cros-Aarteil S."/>
            <person name="Calhoun S."/>
            <person name="Haridas S."/>
            <person name="Kuo A."/>
            <person name="Mondo S."/>
            <person name="Pangilinan J."/>
            <person name="Riley R."/>
            <person name="LaButti K."/>
            <person name="Andreopoulos B."/>
            <person name="Lipzen A."/>
            <person name="Chen C."/>
            <person name="Yan M."/>
            <person name="Daum C."/>
            <person name="Ng V."/>
            <person name="Clum A."/>
            <person name="Steindorff A."/>
            <person name="Ohm R.A."/>
            <person name="Martin F."/>
            <person name="Silar P."/>
            <person name="Natvig D.O."/>
            <person name="Lalanne C."/>
            <person name="Gautier V."/>
            <person name="Ament-Velasquez S.L."/>
            <person name="Kruys A."/>
            <person name="Hutchinson M.I."/>
            <person name="Powell A.J."/>
            <person name="Barry K."/>
            <person name="Miller A.N."/>
            <person name="Grigoriev I.V."/>
            <person name="Debuchy R."/>
            <person name="Gladieux P."/>
            <person name="Hiltunen Thoren M."/>
            <person name="Johannesson H."/>
        </authorList>
    </citation>
    <scope>NUCLEOTIDE SEQUENCE</scope>
    <source>
        <strain evidence="6">CBS 955.72</strain>
    </source>
</reference>
<keyword evidence="1" id="KW-0479">Metal-binding</keyword>
<dbReference type="Gene3D" id="6.10.140.2220">
    <property type="match status" value="1"/>
</dbReference>
<protein>
    <recommendedName>
        <fullName evidence="5">MYND-type domain-containing protein</fullName>
    </recommendedName>
</protein>
<dbReference type="InterPro" id="IPR002893">
    <property type="entry name" value="Znf_MYND"/>
</dbReference>
<dbReference type="GO" id="GO:0008270">
    <property type="term" value="F:zinc ion binding"/>
    <property type="evidence" value="ECO:0007669"/>
    <property type="project" value="UniProtKB-KW"/>
</dbReference>
<comment type="caution">
    <text evidence="6">The sequence shown here is derived from an EMBL/GenBank/DDBJ whole genome shotgun (WGS) entry which is preliminary data.</text>
</comment>
<dbReference type="SUPFAM" id="SSF144232">
    <property type="entry name" value="HIT/MYND zinc finger-like"/>
    <property type="match status" value="1"/>
</dbReference>
<keyword evidence="2 4" id="KW-0863">Zinc-finger</keyword>
<reference evidence="6" key="2">
    <citation type="submission" date="2023-06" db="EMBL/GenBank/DDBJ databases">
        <authorList>
            <consortium name="Lawrence Berkeley National Laboratory"/>
            <person name="Haridas S."/>
            <person name="Hensen N."/>
            <person name="Bonometti L."/>
            <person name="Westerberg I."/>
            <person name="Brannstrom I.O."/>
            <person name="Guillou S."/>
            <person name="Cros-Aarteil S."/>
            <person name="Calhoun S."/>
            <person name="Kuo A."/>
            <person name="Mondo S."/>
            <person name="Pangilinan J."/>
            <person name="Riley R."/>
            <person name="Labutti K."/>
            <person name="Andreopoulos B."/>
            <person name="Lipzen A."/>
            <person name="Chen C."/>
            <person name="Yanf M."/>
            <person name="Daum C."/>
            <person name="Ng V."/>
            <person name="Clum A."/>
            <person name="Steindorff A."/>
            <person name="Ohm R."/>
            <person name="Martin F."/>
            <person name="Silar P."/>
            <person name="Natvig D."/>
            <person name="Lalanne C."/>
            <person name="Gautier V."/>
            <person name="Ament-Velasquez S.L."/>
            <person name="Kruys A."/>
            <person name="Hutchinson M.I."/>
            <person name="Powell A.J."/>
            <person name="Barry K."/>
            <person name="Miller A.N."/>
            <person name="Grigoriev I.V."/>
            <person name="Debuchy R."/>
            <person name="Gladieux P."/>
            <person name="Thoren M.H."/>
            <person name="Johannesson H."/>
        </authorList>
    </citation>
    <scope>NUCLEOTIDE SEQUENCE</scope>
    <source>
        <strain evidence="6">CBS 955.72</strain>
    </source>
</reference>
<gene>
    <name evidence="6" type="ORF">B0T25DRAFT_562725</name>
</gene>
<keyword evidence="3" id="KW-0862">Zinc</keyword>
<dbReference type="AlphaFoldDB" id="A0AAJ0MKG9"/>
<dbReference type="Proteomes" id="UP001275084">
    <property type="component" value="Unassembled WGS sequence"/>
</dbReference>
<sequence>MDVSKLVELPEGPLQKCLEVIRKNVDSPPNHLSQSVQLVVDDALPDRLAIHAPDSALGLLDPASTLHLSACIRCHKDGAAFKCAGCTAARYCSRECQVADRPYHKQLCCRWAQFDEAHRPSPRHTRCVFMDVDKPGPDFLWVEFDTEGGFSRSNLESLGFSLNEPSSRMNLMQLNRGGTTNKWSYFHVSILPKNLMNQRLNWAYLRSVAKAGQAYPHRGNMLYMAFSPPTAQQKACQPRDVTMFDWSEIVYFCHTDCSTAFIIDSGRFLAPGGPAIKLNCHGDRARYQIQAMERGTGCYNDLMQDYYHWVSPYVVMLQLPWVSRWAYMNVDLVITSSNPKAAQRNDQAALLDARAIYCPSTGVIDHIVHEPCGGTQLMFHTAGAEVHPHHLLAFNSFLARIIPAGQNRISHVAARRGHTTISELRPRVTKAEFAAFWEEYVASLDEETEVPTSPYDATRGPHAEKASRFGAEERAKIEAALRGGQQSAAPQADLPEQPVIHVIINIH</sequence>
<dbReference type="EMBL" id="JAUIQD010000001">
    <property type="protein sequence ID" value="KAK3363737.1"/>
    <property type="molecule type" value="Genomic_DNA"/>
</dbReference>
<name>A0AAJ0MKG9_9PEZI</name>
<evidence type="ECO:0000259" key="5">
    <source>
        <dbReference type="PROSITE" id="PS50865"/>
    </source>
</evidence>
<evidence type="ECO:0000313" key="7">
    <source>
        <dbReference type="Proteomes" id="UP001275084"/>
    </source>
</evidence>
<dbReference type="Pfam" id="PF01753">
    <property type="entry name" value="zf-MYND"/>
    <property type="match status" value="1"/>
</dbReference>
<evidence type="ECO:0000256" key="1">
    <source>
        <dbReference type="ARBA" id="ARBA00022723"/>
    </source>
</evidence>
<keyword evidence="7" id="KW-1185">Reference proteome</keyword>
<evidence type="ECO:0000313" key="6">
    <source>
        <dbReference type="EMBL" id="KAK3363737.1"/>
    </source>
</evidence>
<dbReference type="PROSITE" id="PS50865">
    <property type="entry name" value="ZF_MYND_2"/>
    <property type="match status" value="1"/>
</dbReference>
<evidence type="ECO:0000256" key="4">
    <source>
        <dbReference type="PROSITE-ProRule" id="PRU00134"/>
    </source>
</evidence>
<proteinExistence type="predicted"/>
<organism evidence="6 7">
    <name type="scientific">Lasiosphaeria hispida</name>
    <dbReference type="NCBI Taxonomy" id="260671"/>
    <lineage>
        <taxon>Eukaryota</taxon>
        <taxon>Fungi</taxon>
        <taxon>Dikarya</taxon>
        <taxon>Ascomycota</taxon>
        <taxon>Pezizomycotina</taxon>
        <taxon>Sordariomycetes</taxon>
        <taxon>Sordariomycetidae</taxon>
        <taxon>Sordariales</taxon>
        <taxon>Lasiosphaeriaceae</taxon>
        <taxon>Lasiosphaeria</taxon>
    </lineage>
</organism>
<feature type="domain" description="MYND-type" evidence="5">
    <location>
        <begin position="71"/>
        <end position="108"/>
    </location>
</feature>